<dbReference type="GO" id="GO:0005634">
    <property type="term" value="C:nucleus"/>
    <property type="evidence" value="ECO:0007669"/>
    <property type="project" value="UniProtKB-SubCell"/>
</dbReference>
<dbReference type="EMBL" id="OOIL02000126">
    <property type="protein sequence ID" value="VFQ61111.1"/>
    <property type="molecule type" value="Genomic_DNA"/>
</dbReference>
<feature type="domain" description="Plant bHLH transcription factor ACT-like" evidence="5">
    <location>
        <begin position="222"/>
        <end position="298"/>
    </location>
</feature>
<dbReference type="GO" id="GO:0010052">
    <property type="term" value="P:guard cell differentiation"/>
    <property type="evidence" value="ECO:0007669"/>
    <property type="project" value="InterPro"/>
</dbReference>
<evidence type="ECO:0000259" key="5">
    <source>
        <dbReference type="Pfam" id="PF22754"/>
    </source>
</evidence>
<dbReference type="PANTHER" id="PTHR46684:SF6">
    <property type="entry name" value="TRANSCRIPTION FACTOR FAMA"/>
    <property type="match status" value="1"/>
</dbReference>
<accession>A0A484K5D0</accession>
<name>A0A484K5D0_9ASTE</name>
<feature type="compositionally biased region" description="Polar residues" evidence="4">
    <location>
        <begin position="1"/>
        <end position="18"/>
    </location>
</feature>
<keyword evidence="2" id="KW-0238">DNA-binding</keyword>
<sequence>MSTKSTSLLDCQPSSSMVNARLPPPPLASAFCSSGGGDAASLSFADVMQFADFGPRLTLNETARVLDQEEAELDPAYFLKYPVLGEKGQEEEGGRASGEDDGGTEMRFLEENDQLEESPLMPLRNEAAVRGGGGGGNNGKGKRKRGDQASIVGGAIEFVRELEQLLQCLESQKRRRLYGDAPGLPGGSSAPPPRILPPIPDGYGAVAGMCEEVAGSKSGAAEVEVKLLGCEGMIKILCRKREGQLVKVISALEQDLHLNIFHTNVTTVDQTVLYSFNVKVSSETRYAAEDLANSVQQIFTFINATS</sequence>
<evidence type="ECO:0000313" key="7">
    <source>
        <dbReference type="Proteomes" id="UP000595140"/>
    </source>
</evidence>
<dbReference type="InterPro" id="IPR044283">
    <property type="entry name" value="FAMA/SPEECHLESS/MUTE-like"/>
</dbReference>
<evidence type="ECO:0000313" key="6">
    <source>
        <dbReference type="EMBL" id="VFQ61111.1"/>
    </source>
</evidence>
<dbReference type="AlphaFoldDB" id="A0A484K5D0"/>
<reference evidence="6 7" key="1">
    <citation type="submission" date="2018-04" db="EMBL/GenBank/DDBJ databases">
        <authorList>
            <person name="Vogel A."/>
        </authorList>
    </citation>
    <scope>NUCLEOTIDE SEQUENCE [LARGE SCALE GENOMIC DNA]</scope>
</reference>
<dbReference type="Proteomes" id="UP000595140">
    <property type="component" value="Unassembled WGS sequence"/>
</dbReference>
<dbReference type="GO" id="GO:0045893">
    <property type="term" value="P:positive regulation of DNA-templated transcription"/>
    <property type="evidence" value="ECO:0007669"/>
    <property type="project" value="TreeGrafter"/>
</dbReference>
<dbReference type="PANTHER" id="PTHR46684">
    <property type="entry name" value="TRANSCRIPTION FACTOR FAMA"/>
    <property type="match status" value="1"/>
</dbReference>
<evidence type="ECO:0000256" key="1">
    <source>
        <dbReference type="ARBA" id="ARBA00004123"/>
    </source>
</evidence>
<evidence type="ECO:0000256" key="3">
    <source>
        <dbReference type="ARBA" id="ARBA00023242"/>
    </source>
</evidence>
<organism evidence="6 7">
    <name type="scientific">Cuscuta campestris</name>
    <dbReference type="NCBI Taxonomy" id="132261"/>
    <lineage>
        <taxon>Eukaryota</taxon>
        <taxon>Viridiplantae</taxon>
        <taxon>Streptophyta</taxon>
        <taxon>Embryophyta</taxon>
        <taxon>Tracheophyta</taxon>
        <taxon>Spermatophyta</taxon>
        <taxon>Magnoliopsida</taxon>
        <taxon>eudicotyledons</taxon>
        <taxon>Gunneridae</taxon>
        <taxon>Pentapetalae</taxon>
        <taxon>asterids</taxon>
        <taxon>lamiids</taxon>
        <taxon>Solanales</taxon>
        <taxon>Convolvulaceae</taxon>
        <taxon>Cuscuteae</taxon>
        <taxon>Cuscuta</taxon>
        <taxon>Cuscuta subgen. Grammica</taxon>
        <taxon>Cuscuta sect. Cleistogrammica</taxon>
    </lineage>
</organism>
<gene>
    <name evidence="6" type="ORF">CCAM_LOCUS2887</name>
</gene>
<dbReference type="GO" id="GO:0003677">
    <property type="term" value="F:DNA binding"/>
    <property type="evidence" value="ECO:0007669"/>
    <property type="project" value="UniProtKB-KW"/>
</dbReference>
<protein>
    <recommendedName>
        <fullName evidence="5">Plant bHLH transcription factor ACT-like domain-containing protein</fullName>
    </recommendedName>
</protein>
<feature type="region of interest" description="Disordered" evidence="4">
    <location>
        <begin position="1"/>
        <end position="22"/>
    </location>
</feature>
<evidence type="ECO:0000256" key="4">
    <source>
        <dbReference type="SAM" id="MobiDB-lite"/>
    </source>
</evidence>
<dbReference type="InterPro" id="IPR054502">
    <property type="entry name" value="bHLH-TF_ACT-like_plant"/>
</dbReference>
<dbReference type="OrthoDB" id="1939483at2759"/>
<comment type="subcellular location">
    <subcellularLocation>
        <location evidence="1">Nucleus</location>
    </subcellularLocation>
</comment>
<proteinExistence type="predicted"/>
<evidence type="ECO:0000256" key="2">
    <source>
        <dbReference type="ARBA" id="ARBA00023125"/>
    </source>
</evidence>
<dbReference type="Pfam" id="PF22754">
    <property type="entry name" value="bHLH-TF_ACT-like_plant"/>
    <property type="match status" value="1"/>
</dbReference>
<dbReference type="GO" id="GO:0003700">
    <property type="term" value="F:DNA-binding transcription factor activity"/>
    <property type="evidence" value="ECO:0007669"/>
    <property type="project" value="InterPro"/>
</dbReference>
<keyword evidence="7" id="KW-1185">Reference proteome</keyword>
<keyword evidence="3" id="KW-0539">Nucleus</keyword>